<accession>A0ABR6XSD0</accession>
<name>A0ABR6XSD0_9BURK</name>
<evidence type="ECO:0000313" key="1">
    <source>
        <dbReference type="EMBL" id="MBC3832352.1"/>
    </source>
</evidence>
<comment type="caution">
    <text evidence="1">The sequence shown here is derived from an EMBL/GenBank/DDBJ whole genome shotgun (WGS) entry which is preliminary data.</text>
</comment>
<reference evidence="1 2" key="1">
    <citation type="submission" date="2020-08" db="EMBL/GenBank/DDBJ databases">
        <title>Novel species isolated from subtropical streams in China.</title>
        <authorList>
            <person name="Lu H."/>
        </authorList>
    </citation>
    <scope>NUCLEOTIDE SEQUENCE [LARGE SCALE GENOMIC DNA]</scope>
    <source>
        <strain evidence="1 2">KCTC 52442</strain>
    </source>
</reference>
<evidence type="ECO:0000313" key="2">
    <source>
        <dbReference type="Proteomes" id="UP000643610"/>
    </source>
</evidence>
<dbReference type="InterPro" id="IPR009241">
    <property type="entry name" value="HigB-like"/>
</dbReference>
<proteinExistence type="predicted"/>
<dbReference type="EMBL" id="JACOFU010000005">
    <property type="protein sequence ID" value="MBC3832352.1"/>
    <property type="molecule type" value="Genomic_DNA"/>
</dbReference>
<organism evidence="1 2">
    <name type="scientific">Undibacterium amnicola</name>
    <dbReference type="NCBI Taxonomy" id="1834038"/>
    <lineage>
        <taxon>Bacteria</taxon>
        <taxon>Pseudomonadati</taxon>
        <taxon>Pseudomonadota</taxon>
        <taxon>Betaproteobacteria</taxon>
        <taxon>Burkholderiales</taxon>
        <taxon>Oxalobacteraceae</taxon>
        <taxon>Undibacterium</taxon>
    </lineage>
</organism>
<dbReference type="Pfam" id="PF05973">
    <property type="entry name" value="Gp49"/>
    <property type="match status" value="1"/>
</dbReference>
<keyword evidence="2" id="KW-1185">Reference proteome</keyword>
<dbReference type="Proteomes" id="UP000643610">
    <property type="component" value="Unassembled WGS sequence"/>
</dbReference>
<sequence>MRYTKLTKLKSPPKLDAFFYKTEMGAEPVKEWLLALTKTDRKQIGSDVSYVQFKWPIGKPQVDHLRGAIWEIRTTLKTRIARILFAVEGNNMVLLHGFIKKTQATDKNDIDLAEVRYKDWKQHHEKK</sequence>
<protein>
    <submittedName>
        <fullName evidence="1">Type II toxin-antitoxin system RelE/ParE family toxin</fullName>
    </submittedName>
</protein>
<gene>
    <name evidence="1" type="ORF">H8K33_12580</name>
</gene>